<dbReference type="SUPFAM" id="SSF55347">
    <property type="entry name" value="Glyceraldehyde-3-phosphate dehydrogenase-like, C-terminal domain"/>
    <property type="match status" value="1"/>
</dbReference>
<evidence type="ECO:0000256" key="3">
    <source>
        <dbReference type="ARBA" id="ARBA00005062"/>
    </source>
</evidence>
<dbReference type="SUPFAM" id="SSF55021">
    <property type="entry name" value="ACT-like"/>
    <property type="match status" value="1"/>
</dbReference>
<dbReference type="InterPro" id="IPR045865">
    <property type="entry name" value="ACT-like_dom_sf"/>
</dbReference>
<comment type="pathway">
    <text evidence="3 13">Amino-acid biosynthesis; L-methionine biosynthesis via de novo pathway; L-homoserine from L-aspartate: step 3/3.</text>
</comment>
<dbReference type="InterPro" id="IPR036291">
    <property type="entry name" value="NAD(P)-bd_dom_sf"/>
</dbReference>
<evidence type="ECO:0000256" key="10">
    <source>
        <dbReference type="ARBA" id="ARBA00023002"/>
    </source>
</evidence>
<dbReference type="InterPro" id="IPR005106">
    <property type="entry name" value="Asp/hSer_DH_NAD-bd"/>
</dbReference>
<keyword evidence="7 13" id="KW-0028">Amino-acid biosynthesis</keyword>
<proteinExistence type="inferred from homology"/>
<dbReference type="Pfam" id="PF01842">
    <property type="entry name" value="ACT"/>
    <property type="match status" value="1"/>
</dbReference>
<dbReference type="Pfam" id="PF00742">
    <property type="entry name" value="Homoserine_dh"/>
    <property type="match status" value="1"/>
</dbReference>
<dbReference type="GO" id="GO:0004412">
    <property type="term" value="F:homoserine dehydrogenase activity"/>
    <property type="evidence" value="ECO:0007669"/>
    <property type="project" value="UniProtKB-EC"/>
</dbReference>
<evidence type="ECO:0000256" key="7">
    <source>
        <dbReference type="ARBA" id="ARBA00022605"/>
    </source>
</evidence>
<dbReference type="InterPro" id="IPR016204">
    <property type="entry name" value="HDH"/>
</dbReference>
<evidence type="ECO:0000256" key="13">
    <source>
        <dbReference type="RuleBase" id="RU000579"/>
    </source>
</evidence>
<dbReference type="InterPro" id="IPR002912">
    <property type="entry name" value="ACT_dom"/>
</dbReference>
<dbReference type="PANTHER" id="PTHR43331:SF1">
    <property type="entry name" value="HOMOSERINE DEHYDROGENASE"/>
    <property type="match status" value="1"/>
</dbReference>
<evidence type="ECO:0000256" key="1">
    <source>
        <dbReference type="ARBA" id="ARBA00001920"/>
    </source>
</evidence>
<accession>A0ABW2ELG1</accession>
<keyword evidence="8 13" id="KW-0791">Threonine biosynthesis</keyword>
<evidence type="ECO:0000256" key="5">
    <source>
        <dbReference type="ARBA" id="ARBA00013213"/>
    </source>
</evidence>
<evidence type="ECO:0000256" key="12">
    <source>
        <dbReference type="ARBA" id="ARBA00048841"/>
    </source>
</evidence>
<dbReference type="Proteomes" id="UP001596410">
    <property type="component" value="Unassembled WGS sequence"/>
</dbReference>
<evidence type="ECO:0000256" key="6">
    <source>
        <dbReference type="ARBA" id="ARBA00013376"/>
    </source>
</evidence>
<keyword evidence="10 13" id="KW-0560">Oxidoreductase</keyword>
<comment type="similarity">
    <text evidence="4 14">Belongs to the homoserine dehydrogenase family.</text>
</comment>
<dbReference type="PROSITE" id="PS01042">
    <property type="entry name" value="HOMOSER_DHGENASE"/>
    <property type="match status" value="1"/>
</dbReference>
<dbReference type="CDD" id="cd04881">
    <property type="entry name" value="ACT_HSDH-Hom"/>
    <property type="match status" value="1"/>
</dbReference>
<dbReference type="Gene3D" id="3.40.50.720">
    <property type="entry name" value="NAD(P)-binding Rossmann-like Domain"/>
    <property type="match status" value="1"/>
</dbReference>
<comment type="pathway">
    <text evidence="2 13">Amino-acid biosynthesis; L-threonine biosynthesis; L-threonine from L-aspartate: step 3/5.</text>
</comment>
<reference evidence="17" key="1">
    <citation type="journal article" date="2019" name="Int. J. Syst. Evol. Microbiol.">
        <title>The Global Catalogue of Microorganisms (GCM) 10K type strain sequencing project: providing services to taxonomists for standard genome sequencing and annotation.</title>
        <authorList>
            <consortium name="The Broad Institute Genomics Platform"/>
            <consortium name="The Broad Institute Genome Sequencing Center for Infectious Disease"/>
            <person name="Wu L."/>
            <person name="Ma J."/>
        </authorList>
    </citation>
    <scope>NUCLEOTIDE SEQUENCE [LARGE SCALE GENOMIC DNA]</scope>
    <source>
        <strain evidence="17">CGMCC 4.1621</strain>
    </source>
</reference>
<keyword evidence="9 13" id="KW-0521">NADP</keyword>
<evidence type="ECO:0000313" key="16">
    <source>
        <dbReference type="EMBL" id="MFC7062062.1"/>
    </source>
</evidence>
<dbReference type="EC" id="1.1.1.3" evidence="5 13"/>
<keyword evidence="11 13" id="KW-0486">Methionine biosynthesis</keyword>
<dbReference type="PIRSF" id="PIRSF000098">
    <property type="entry name" value="Homoser_dehydrog"/>
    <property type="match status" value="1"/>
</dbReference>
<evidence type="ECO:0000256" key="8">
    <source>
        <dbReference type="ARBA" id="ARBA00022697"/>
    </source>
</evidence>
<name>A0ABW2ELG1_9BACI</name>
<keyword evidence="17" id="KW-1185">Reference proteome</keyword>
<evidence type="ECO:0000313" key="17">
    <source>
        <dbReference type="Proteomes" id="UP001596410"/>
    </source>
</evidence>
<dbReference type="Gene3D" id="3.30.70.260">
    <property type="match status" value="1"/>
</dbReference>
<dbReference type="InterPro" id="IPR001342">
    <property type="entry name" value="HDH_cat"/>
</dbReference>
<dbReference type="PANTHER" id="PTHR43331">
    <property type="entry name" value="HOMOSERINE DEHYDROGENASE"/>
    <property type="match status" value="1"/>
</dbReference>
<dbReference type="SUPFAM" id="SSF51735">
    <property type="entry name" value="NAD(P)-binding Rossmann-fold domains"/>
    <property type="match status" value="1"/>
</dbReference>
<dbReference type="NCBIfam" id="NF004976">
    <property type="entry name" value="PRK06349.1"/>
    <property type="match status" value="1"/>
</dbReference>
<comment type="catalytic activity">
    <reaction evidence="12">
        <text>L-homoserine + NADP(+) = L-aspartate 4-semialdehyde + NADPH + H(+)</text>
        <dbReference type="Rhea" id="RHEA:15761"/>
        <dbReference type="ChEBI" id="CHEBI:15378"/>
        <dbReference type="ChEBI" id="CHEBI:57476"/>
        <dbReference type="ChEBI" id="CHEBI:57783"/>
        <dbReference type="ChEBI" id="CHEBI:58349"/>
        <dbReference type="ChEBI" id="CHEBI:537519"/>
        <dbReference type="EC" id="1.1.1.3"/>
    </reaction>
    <physiologicalReaction direction="right-to-left" evidence="12">
        <dbReference type="Rhea" id="RHEA:15763"/>
    </physiologicalReaction>
</comment>
<comment type="caution">
    <text evidence="16">The sequence shown here is derived from an EMBL/GenBank/DDBJ whole genome shotgun (WGS) entry which is preliminary data.</text>
</comment>
<dbReference type="EMBL" id="JBHSZV010000022">
    <property type="protein sequence ID" value="MFC7062062.1"/>
    <property type="molecule type" value="Genomic_DNA"/>
</dbReference>
<dbReference type="Gene3D" id="3.30.360.10">
    <property type="entry name" value="Dihydrodipicolinate Reductase, domain 2"/>
    <property type="match status" value="1"/>
</dbReference>
<gene>
    <name evidence="16" type="ORF">ACFQIC_09340</name>
</gene>
<evidence type="ECO:0000256" key="4">
    <source>
        <dbReference type="ARBA" id="ARBA00006753"/>
    </source>
</evidence>
<dbReference type="PROSITE" id="PS51671">
    <property type="entry name" value="ACT"/>
    <property type="match status" value="1"/>
</dbReference>
<sequence>MKETITVGLLGLGTVGSGVIEILEDHKESIQHKTGCNVTIKTVLVHNLSKPRELNNQSTKLTNRYEDITQDPEIDVVVELMGGIDHTLNILMEAIENGKHIVTANKDLVAQHGAELFEASHRNRCDLFYEASVAGGIPIIRSIMDGLASDHIRKMMGIVNGTTNYILTKMSKEGVDFDSVLQEAQDLGFAEADPTADVDGLDAARKMTILSILGFSMPFNLEDVEVKGIRGLSLDDIQYAKQLGYSVKLIGVADHDDTGASVSVEPTLLPIEHPLSSVNDEYNAVYVYGDAVGETMFYGPGAGKLPTATAVVSDLIAVVKSLRLGTSGTAYVQPQFPKQVKTKKDQLTKKYLRLHVHDQTGMLMELTKVFAQYGISFDQIIQREADKDDERELMMITHRVSEEDFQRAYQDLESLPSIRSVDSVFRVEGSN</sequence>
<comment type="cofactor">
    <cofactor evidence="1">
        <name>a metal cation</name>
        <dbReference type="ChEBI" id="CHEBI:25213"/>
    </cofactor>
</comment>
<feature type="domain" description="ACT" evidence="15">
    <location>
        <begin position="351"/>
        <end position="429"/>
    </location>
</feature>
<dbReference type="InterPro" id="IPR019811">
    <property type="entry name" value="HDH_CS"/>
</dbReference>
<evidence type="ECO:0000256" key="2">
    <source>
        <dbReference type="ARBA" id="ARBA00005056"/>
    </source>
</evidence>
<organism evidence="16 17">
    <name type="scientific">Halobacillus seohaensis</name>
    <dbReference type="NCBI Taxonomy" id="447421"/>
    <lineage>
        <taxon>Bacteria</taxon>
        <taxon>Bacillati</taxon>
        <taxon>Bacillota</taxon>
        <taxon>Bacilli</taxon>
        <taxon>Bacillales</taxon>
        <taxon>Bacillaceae</taxon>
        <taxon>Halobacillus</taxon>
    </lineage>
</organism>
<evidence type="ECO:0000256" key="9">
    <source>
        <dbReference type="ARBA" id="ARBA00022857"/>
    </source>
</evidence>
<dbReference type="RefSeq" id="WP_204708933.1">
    <property type="nucleotide sequence ID" value="NZ_JBHSZV010000022.1"/>
</dbReference>
<evidence type="ECO:0000256" key="11">
    <source>
        <dbReference type="ARBA" id="ARBA00023167"/>
    </source>
</evidence>
<dbReference type="Pfam" id="PF03447">
    <property type="entry name" value="NAD_binding_3"/>
    <property type="match status" value="1"/>
</dbReference>
<evidence type="ECO:0000259" key="15">
    <source>
        <dbReference type="PROSITE" id="PS51671"/>
    </source>
</evidence>
<protein>
    <recommendedName>
        <fullName evidence="6 13">Homoserine dehydrogenase</fullName>
        <ecNumber evidence="5 13">1.1.1.3</ecNumber>
    </recommendedName>
</protein>
<evidence type="ECO:0000256" key="14">
    <source>
        <dbReference type="RuleBase" id="RU004171"/>
    </source>
</evidence>